<feature type="compositionally biased region" description="Basic residues" evidence="1">
    <location>
        <begin position="185"/>
        <end position="200"/>
    </location>
</feature>
<evidence type="ECO:0000313" key="2">
    <source>
        <dbReference type="EMBL" id="RNB79491.1"/>
    </source>
</evidence>
<feature type="compositionally biased region" description="Polar residues" evidence="1">
    <location>
        <begin position="117"/>
        <end position="130"/>
    </location>
</feature>
<dbReference type="AlphaFoldDB" id="A0A3M8CVV3"/>
<feature type="region of interest" description="Disordered" evidence="1">
    <location>
        <begin position="70"/>
        <end position="105"/>
    </location>
</feature>
<sequence length="200" mass="20818">MDKAKQHVTVIYHDGKKQTVVSSPAPKNGRIVVIINNQYTNAPNTTQIASGAGKSSAAGNNAAIEASNTVQQQSVGAQGKARNVGLNGKQSQPQTKSTRLPNKNDLVIVMNNQTVKRANRSTASSATQVASGAGRLSAGGTNAAIDSANTKQQHAVGGSKGASAINRGGNNRQKEEKLRSMARGGTKKRATLRRGGKKHK</sequence>
<evidence type="ECO:0000256" key="1">
    <source>
        <dbReference type="SAM" id="MobiDB-lite"/>
    </source>
</evidence>
<protein>
    <submittedName>
        <fullName evidence="2">Uncharacterized protein</fullName>
    </submittedName>
</protein>
<reference evidence="2 3" key="1">
    <citation type="submission" date="2018-10" db="EMBL/GenBank/DDBJ databases">
        <title>Phylogenomics of Brevibacillus.</title>
        <authorList>
            <person name="Dunlap C."/>
        </authorList>
    </citation>
    <scope>NUCLEOTIDE SEQUENCE [LARGE SCALE GENOMIC DNA]</scope>
    <source>
        <strain evidence="2 3">JCM 15716</strain>
    </source>
</reference>
<dbReference type="OrthoDB" id="2663902at2"/>
<name>A0A3M8CVV3_9BACL</name>
<feature type="region of interest" description="Disordered" evidence="1">
    <location>
        <begin position="117"/>
        <end position="137"/>
    </location>
</feature>
<organism evidence="2 3">
    <name type="scientific">Brevibacillus fluminis</name>
    <dbReference type="NCBI Taxonomy" id="511487"/>
    <lineage>
        <taxon>Bacteria</taxon>
        <taxon>Bacillati</taxon>
        <taxon>Bacillota</taxon>
        <taxon>Bacilli</taxon>
        <taxon>Bacillales</taxon>
        <taxon>Paenibacillaceae</taxon>
        <taxon>Brevibacillus</taxon>
    </lineage>
</organism>
<accession>A0A3M8CVV3</accession>
<dbReference type="RefSeq" id="WP_122921342.1">
    <property type="nucleotide sequence ID" value="NZ_RHHQ01000028.1"/>
</dbReference>
<dbReference type="Proteomes" id="UP000271031">
    <property type="component" value="Unassembled WGS sequence"/>
</dbReference>
<comment type="caution">
    <text evidence="2">The sequence shown here is derived from an EMBL/GenBank/DDBJ whole genome shotgun (WGS) entry which is preliminary data.</text>
</comment>
<feature type="compositionally biased region" description="Polar residues" evidence="1">
    <location>
        <begin position="88"/>
        <end position="101"/>
    </location>
</feature>
<evidence type="ECO:0000313" key="3">
    <source>
        <dbReference type="Proteomes" id="UP000271031"/>
    </source>
</evidence>
<gene>
    <name evidence="2" type="ORF">EDM56_28600</name>
</gene>
<feature type="region of interest" description="Disordered" evidence="1">
    <location>
        <begin position="149"/>
        <end position="200"/>
    </location>
</feature>
<proteinExistence type="predicted"/>
<keyword evidence="3" id="KW-1185">Reference proteome</keyword>
<dbReference type="EMBL" id="RHHQ01000028">
    <property type="protein sequence ID" value="RNB79491.1"/>
    <property type="molecule type" value="Genomic_DNA"/>
</dbReference>